<gene>
    <name evidence="1" type="ORF">RDB_LOCUS120091</name>
</gene>
<organism evidence="1 2">
    <name type="scientific">Rhizoctonia solani</name>
    <dbReference type="NCBI Taxonomy" id="456999"/>
    <lineage>
        <taxon>Eukaryota</taxon>
        <taxon>Fungi</taxon>
        <taxon>Dikarya</taxon>
        <taxon>Basidiomycota</taxon>
        <taxon>Agaricomycotina</taxon>
        <taxon>Agaricomycetes</taxon>
        <taxon>Cantharellales</taxon>
        <taxon>Ceratobasidiaceae</taxon>
        <taxon>Rhizoctonia</taxon>
    </lineage>
</organism>
<protein>
    <submittedName>
        <fullName evidence="1">Uncharacterized protein</fullName>
    </submittedName>
</protein>
<dbReference type="EMBL" id="CAJNJQ010002742">
    <property type="protein sequence ID" value="CAE7183786.1"/>
    <property type="molecule type" value="Genomic_DNA"/>
</dbReference>
<sequence length="152" mass="16921">MEITKTLTMLVGGAIVAYIMRRLLFSYVHHCALVNFGFASIYNQFVRLSRCGMAKNKIVYISDPRALQEILVKEHATVFTHAPGHLEVNNLIFGPGLFGTSGKAESCNARCGFNPPNYLNKVFKSGSIGSKSSVYDLSYQFYGATFNFHFFA</sequence>
<reference evidence="1" key="1">
    <citation type="submission" date="2021-01" db="EMBL/GenBank/DDBJ databases">
        <authorList>
            <person name="Kaushik A."/>
        </authorList>
    </citation>
    <scope>NUCLEOTIDE SEQUENCE</scope>
    <source>
        <strain evidence="1">AG5</strain>
    </source>
</reference>
<evidence type="ECO:0000313" key="2">
    <source>
        <dbReference type="Proteomes" id="UP000663827"/>
    </source>
</evidence>
<dbReference type="Proteomes" id="UP000663827">
    <property type="component" value="Unassembled WGS sequence"/>
</dbReference>
<evidence type="ECO:0000313" key="1">
    <source>
        <dbReference type="EMBL" id="CAE7183786.1"/>
    </source>
</evidence>
<dbReference type="AlphaFoldDB" id="A0A8H3E612"/>
<proteinExistence type="predicted"/>
<comment type="caution">
    <text evidence="1">The sequence shown here is derived from an EMBL/GenBank/DDBJ whole genome shotgun (WGS) entry which is preliminary data.</text>
</comment>
<accession>A0A8H3E612</accession>
<name>A0A8H3E612_9AGAM</name>